<feature type="transmembrane region" description="Helical" evidence="7">
    <location>
        <begin position="167"/>
        <end position="186"/>
    </location>
</feature>
<evidence type="ECO:0000259" key="10">
    <source>
        <dbReference type="Pfam" id="PF07670"/>
    </source>
</evidence>
<dbReference type="RefSeq" id="XP_029346338.1">
    <property type="nucleotide sequence ID" value="XM_029490478.1"/>
</dbReference>
<dbReference type="GeneID" id="100162704"/>
<feature type="transmembrane region" description="Helical" evidence="7">
    <location>
        <begin position="105"/>
        <end position="122"/>
    </location>
</feature>
<accession>A0A8R2NRG4</accession>
<proteinExistence type="inferred from homology"/>
<dbReference type="EnsemblMetazoa" id="XM_029490478.1">
    <property type="protein sequence ID" value="XP_029346338.1"/>
    <property type="gene ID" value="LOC100162704"/>
</dbReference>
<dbReference type="GO" id="GO:0005415">
    <property type="term" value="F:nucleoside:sodium symporter activity"/>
    <property type="evidence" value="ECO:0007669"/>
    <property type="project" value="TreeGrafter"/>
</dbReference>
<name>A0A8R2NRG4_ACYPI</name>
<dbReference type="AlphaFoldDB" id="A0A8R2NRG4"/>
<dbReference type="PANTHER" id="PTHR10590:SF4">
    <property type="entry name" value="SOLUTE CARRIER FAMILY 28 MEMBER 3"/>
    <property type="match status" value="1"/>
</dbReference>
<feature type="transmembrane region" description="Helical" evidence="7">
    <location>
        <begin position="549"/>
        <end position="571"/>
    </location>
</feature>
<dbReference type="PANTHER" id="PTHR10590">
    <property type="entry name" value="SODIUM/NUCLEOSIDE COTRANSPORTER"/>
    <property type="match status" value="1"/>
</dbReference>
<dbReference type="Pfam" id="PF01773">
    <property type="entry name" value="Nucleos_tra2_N"/>
    <property type="match status" value="1"/>
</dbReference>
<reference evidence="11" key="2">
    <citation type="submission" date="2022-06" db="UniProtKB">
        <authorList>
            <consortium name="EnsemblMetazoa"/>
        </authorList>
    </citation>
    <scope>IDENTIFICATION</scope>
</reference>
<evidence type="ECO:0000313" key="12">
    <source>
        <dbReference type="Proteomes" id="UP000007819"/>
    </source>
</evidence>
<evidence type="ECO:0000256" key="5">
    <source>
        <dbReference type="ARBA" id="ARBA00022989"/>
    </source>
</evidence>
<feature type="domain" description="Nucleoside transporter/FeoB GTPase Gate" evidence="10">
    <location>
        <begin position="256"/>
        <end position="353"/>
    </location>
</feature>
<sequence>MRKYIMLIHNIIIVSFIFNILTNVTNIHKLTSKLPNCANCVGTHPKVCIEGFEKTMNLRFPRLLISDNKQLAVKCLCHAVVLAYILAAIHHWYLSDVKDIGWKNGLGLLIVLATCYYGVLPVKYMFTLIHAGKLVKLLPLEHFKIGVLCTFLGSFVLFIFFDTKNNRHRLVPLAGLGVFVLVGFIFSKHRGHVNWTTVASGLATQITIGMLTIRWQVGRSIVQAVGELAEKFFSFAYVGAKVTYGNELIDNYGVFAFKVLSVLFFMCFVIEILFYYGIIQTIVIKLGWCLQKLLGTTAAESVNTCASVFLGMSEAPIIIKPYLPDLTESEIHAVMMGGFSTVAGTVFAAYTSFGIDPAYLITASVMSAPTALSFSKLIFPETEKSMNSVDQICTKKTTDEGNVMDAACKGAQFGLKIIGAIVANIVAFVSFVAFINAIISWLGHLVGLDDLTFEYVLGKILIPVTWLLGVDPSECEAVGKLIGLKMTINEFVAYKQMGDLIKEGKLNRKSEIVATFALCSFANPGSIGSMIATLTTLCPTQRSAITKNVFRAFLGGTVTCFLTAAIASLLMPDEGLKD</sequence>
<evidence type="ECO:0000256" key="1">
    <source>
        <dbReference type="ARBA" id="ARBA00004651"/>
    </source>
</evidence>
<dbReference type="Pfam" id="PF07662">
    <property type="entry name" value="Nucleos_tra2_C"/>
    <property type="match status" value="1"/>
</dbReference>
<evidence type="ECO:0000256" key="4">
    <source>
        <dbReference type="ARBA" id="ARBA00022692"/>
    </source>
</evidence>
<dbReference type="Proteomes" id="UP000007819">
    <property type="component" value="Chromosome A2"/>
</dbReference>
<keyword evidence="5 7" id="KW-1133">Transmembrane helix</keyword>
<keyword evidence="3" id="KW-1003">Cell membrane</keyword>
<evidence type="ECO:0000313" key="11">
    <source>
        <dbReference type="EnsemblMetazoa" id="XP_029346338.1"/>
    </source>
</evidence>
<dbReference type="InterPro" id="IPR008276">
    <property type="entry name" value="C_nuclsd_transpt"/>
</dbReference>
<feature type="transmembrane region" description="Helical" evidence="7">
    <location>
        <begin position="512"/>
        <end position="537"/>
    </location>
</feature>
<feature type="domain" description="Concentrative nucleoside transporter N-terminal" evidence="8">
    <location>
        <begin position="174"/>
        <end position="246"/>
    </location>
</feature>
<evidence type="ECO:0008006" key="13">
    <source>
        <dbReference type="Google" id="ProtNLM"/>
    </source>
</evidence>
<reference evidence="12" key="1">
    <citation type="submission" date="2010-06" db="EMBL/GenBank/DDBJ databases">
        <authorList>
            <person name="Jiang H."/>
            <person name="Abraham K."/>
            <person name="Ali S."/>
            <person name="Alsbrooks S.L."/>
            <person name="Anim B.N."/>
            <person name="Anosike U.S."/>
            <person name="Attaway T."/>
            <person name="Bandaranaike D.P."/>
            <person name="Battles P.K."/>
            <person name="Bell S.N."/>
            <person name="Bell A.V."/>
            <person name="Beltran B."/>
            <person name="Bickham C."/>
            <person name="Bustamante Y."/>
            <person name="Caleb T."/>
            <person name="Canada A."/>
            <person name="Cardenas V."/>
            <person name="Carter K."/>
            <person name="Chacko J."/>
            <person name="Chandrabose M.N."/>
            <person name="Chavez D."/>
            <person name="Chavez A."/>
            <person name="Chen L."/>
            <person name="Chu H.-S."/>
            <person name="Claassen K.J."/>
            <person name="Cockrell R."/>
            <person name="Collins M."/>
            <person name="Cooper J.A."/>
            <person name="Cree A."/>
            <person name="Curry S.M."/>
            <person name="Da Y."/>
            <person name="Dao M.D."/>
            <person name="Das B."/>
            <person name="Davila M.-L."/>
            <person name="Davy-Carroll L."/>
            <person name="Denson S."/>
            <person name="Dinh H."/>
            <person name="Ebong V.E."/>
            <person name="Edwards J.R."/>
            <person name="Egan A."/>
            <person name="El-Daye J."/>
            <person name="Escobedo L."/>
            <person name="Fernandez S."/>
            <person name="Fernando P.R."/>
            <person name="Flagg N."/>
            <person name="Forbes L.D."/>
            <person name="Fowler R.G."/>
            <person name="Fu Q."/>
            <person name="Gabisi R.A."/>
            <person name="Ganer J."/>
            <person name="Garbino Pronczuk A."/>
            <person name="Garcia R.M."/>
            <person name="Garner T."/>
            <person name="Garrett T.E."/>
            <person name="Gonzalez D.A."/>
            <person name="Hamid H."/>
            <person name="Hawkins E.S."/>
            <person name="Hirani K."/>
            <person name="Hogues M.E."/>
            <person name="Hollins B."/>
            <person name="Hsiao C.-H."/>
            <person name="Jabil R."/>
            <person name="James M.L."/>
            <person name="Jhangiani S.N."/>
            <person name="Johnson B."/>
            <person name="Johnson Q."/>
            <person name="Joshi V."/>
            <person name="Kalu J.B."/>
            <person name="Kam C."/>
            <person name="Kashfia A."/>
            <person name="Keebler J."/>
            <person name="Kisamo H."/>
            <person name="Kovar C.L."/>
            <person name="Lago L.A."/>
            <person name="Lai C.-Y."/>
            <person name="Laidlaw J."/>
            <person name="Lara F."/>
            <person name="Le T.-K."/>
            <person name="Lee S.L."/>
            <person name="Legall F.H."/>
            <person name="Lemon S.J."/>
            <person name="Lewis L.R."/>
            <person name="Li B."/>
            <person name="Liu Y."/>
            <person name="Liu Y.-S."/>
            <person name="Lopez J."/>
            <person name="Lozado R.J."/>
            <person name="Lu J."/>
            <person name="Madu R.C."/>
            <person name="Maheshwari M."/>
            <person name="Maheshwari R."/>
            <person name="Malloy K."/>
            <person name="Martinez E."/>
            <person name="Mathew T."/>
            <person name="Mercado I.C."/>
            <person name="Mercado C."/>
            <person name="Meyer B."/>
            <person name="Montgomery K."/>
            <person name="Morgan M.B."/>
            <person name="Munidasa M."/>
            <person name="Nazareth L.V."/>
            <person name="Nelson J."/>
            <person name="Ng B.M."/>
            <person name="Nguyen N.B."/>
            <person name="Nguyen P.Q."/>
            <person name="Nguyen T."/>
            <person name="Obregon M."/>
            <person name="Okwuonu G.O."/>
            <person name="Onwere C.G."/>
            <person name="Orozco G."/>
            <person name="Parra A."/>
            <person name="Patel S."/>
            <person name="Patil S."/>
            <person name="Perez A."/>
            <person name="Perez Y."/>
            <person name="Pham C."/>
            <person name="Primus E.L."/>
            <person name="Pu L.-L."/>
            <person name="Puazo M."/>
            <person name="Qin X."/>
            <person name="Quiroz J.B."/>
            <person name="Reese J."/>
            <person name="Richards S."/>
            <person name="Rives C.M."/>
            <person name="Robberts R."/>
            <person name="Ruiz S.J."/>
            <person name="Ruiz M.J."/>
            <person name="Santibanez J."/>
            <person name="Schneider B.W."/>
            <person name="Sisson I."/>
            <person name="Smith M."/>
            <person name="Sodergren E."/>
            <person name="Song X.-Z."/>
            <person name="Song B.B."/>
            <person name="Summersgill H."/>
            <person name="Thelus R."/>
            <person name="Thornton R.D."/>
            <person name="Trejos Z.Y."/>
            <person name="Usmani K."/>
            <person name="Vattathil S."/>
            <person name="Villasana D."/>
            <person name="Walker D.L."/>
            <person name="Wang S."/>
            <person name="Wang K."/>
            <person name="White C.S."/>
            <person name="Williams A.C."/>
            <person name="Williamson J."/>
            <person name="Wilson K."/>
            <person name="Woghiren I.O."/>
            <person name="Woodworth J.R."/>
            <person name="Worley K.C."/>
            <person name="Wright R.A."/>
            <person name="Wu W."/>
            <person name="Young L."/>
            <person name="Zhang L."/>
            <person name="Zhang J."/>
            <person name="Zhu Y."/>
            <person name="Muzny D.M."/>
            <person name="Weinstock G."/>
            <person name="Gibbs R.A."/>
        </authorList>
    </citation>
    <scope>NUCLEOTIDE SEQUENCE [LARGE SCALE GENOMIC DNA]</scope>
    <source>
        <strain evidence="12">LSR1</strain>
    </source>
</reference>
<evidence type="ECO:0000256" key="3">
    <source>
        <dbReference type="ARBA" id="ARBA00022475"/>
    </source>
</evidence>
<feature type="transmembrane region" description="Helical" evidence="7">
    <location>
        <begin position="417"/>
        <end position="442"/>
    </location>
</feature>
<evidence type="ECO:0000259" key="9">
    <source>
        <dbReference type="Pfam" id="PF07662"/>
    </source>
</evidence>
<protein>
    <recommendedName>
        <fullName evidence="13">Sodium/nucleoside cotransporter</fullName>
    </recommendedName>
</protein>
<evidence type="ECO:0000256" key="2">
    <source>
        <dbReference type="ARBA" id="ARBA00009033"/>
    </source>
</evidence>
<organism evidence="11 12">
    <name type="scientific">Acyrthosiphon pisum</name>
    <name type="common">Pea aphid</name>
    <dbReference type="NCBI Taxonomy" id="7029"/>
    <lineage>
        <taxon>Eukaryota</taxon>
        <taxon>Metazoa</taxon>
        <taxon>Ecdysozoa</taxon>
        <taxon>Arthropoda</taxon>
        <taxon>Hexapoda</taxon>
        <taxon>Insecta</taxon>
        <taxon>Pterygota</taxon>
        <taxon>Neoptera</taxon>
        <taxon>Paraneoptera</taxon>
        <taxon>Hemiptera</taxon>
        <taxon>Sternorrhyncha</taxon>
        <taxon>Aphidomorpha</taxon>
        <taxon>Aphidoidea</taxon>
        <taxon>Aphididae</taxon>
        <taxon>Macrosiphini</taxon>
        <taxon>Acyrthosiphon</taxon>
    </lineage>
</organism>
<evidence type="ECO:0000256" key="6">
    <source>
        <dbReference type="ARBA" id="ARBA00023136"/>
    </source>
</evidence>
<keyword evidence="12" id="KW-1185">Reference proteome</keyword>
<dbReference type="InterPro" id="IPR011657">
    <property type="entry name" value="CNT_C_dom"/>
</dbReference>
<feature type="transmembrane region" description="Helical" evidence="7">
    <location>
        <begin position="143"/>
        <end position="161"/>
    </location>
</feature>
<keyword evidence="4 7" id="KW-0812">Transmembrane</keyword>
<feature type="transmembrane region" description="Helical" evidence="7">
    <location>
        <begin position="6"/>
        <end position="24"/>
    </location>
</feature>
<feature type="transmembrane region" description="Helical" evidence="7">
    <location>
        <begin position="333"/>
        <end position="353"/>
    </location>
</feature>
<feature type="transmembrane region" description="Helical" evidence="7">
    <location>
        <begin position="255"/>
        <end position="276"/>
    </location>
</feature>
<feature type="domain" description="Concentrative nucleoside transporter C-terminal" evidence="9">
    <location>
        <begin position="359"/>
        <end position="567"/>
    </location>
</feature>
<comment type="similarity">
    <text evidence="2">Belongs to the concentrative nucleoside transporter (CNT) (TC 2.A.41) family.</text>
</comment>
<feature type="transmembrane region" description="Helical" evidence="7">
    <location>
        <begin position="71"/>
        <end position="93"/>
    </location>
</feature>
<evidence type="ECO:0000259" key="8">
    <source>
        <dbReference type="Pfam" id="PF01773"/>
    </source>
</evidence>
<dbReference type="GO" id="GO:0005886">
    <property type="term" value="C:plasma membrane"/>
    <property type="evidence" value="ECO:0007669"/>
    <property type="project" value="UniProtKB-SubCell"/>
</dbReference>
<dbReference type="OrthoDB" id="6075923at2759"/>
<comment type="subcellular location">
    <subcellularLocation>
        <location evidence="1">Cell membrane</location>
        <topology evidence="1">Multi-pass membrane protein</topology>
    </subcellularLocation>
</comment>
<keyword evidence="6 7" id="KW-0472">Membrane</keyword>
<dbReference type="Pfam" id="PF07670">
    <property type="entry name" value="Gate"/>
    <property type="match status" value="1"/>
</dbReference>
<dbReference type="InterPro" id="IPR011642">
    <property type="entry name" value="Gate_dom"/>
</dbReference>
<dbReference type="InterPro" id="IPR002668">
    <property type="entry name" value="CNT_N_dom"/>
</dbReference>
<evidence type="ECO:0000256" key="7">
    <source>
        <dbReference type="SAM" id="Phobius"/>
    </source>
</evidence>